<gene>
    <name evidence="4" type="ORF">EVOR1521_LOCUS22443</name>
</gene>
<reference evidence="4" key="1">
    <citation type="submission" date="2023-08" db="EMBL/GenBank/DDBJ databases">
        <authorList>
            <person name="Chen Y."/>
            <person name="Shah S."/>
            <person name="Dougan E. K."/>
            <person name="Thang M."/>
            <person name="Chan C."/>
        </authorList>
    </citation>
    <scope>NUCLEOTIDE SEQUENCE</scope>
</reference>
<dbReference type="EMBL" id="CAUJNA010003309">
    <property type="protein sequence ID" value="CAJ1398742.1"/>
    <property type="molecule type" value="Genomic_DNA"/>
</dbReference>
<feature type="signal peptide" evidence="3">
    <location>
        <begin position="1"/>
        <end position="23"/>
    </location>
</feature>
<keyword evidence="3" id="KW-0732">Signal</keyword>
<proteinExistence type="predicted"/>
<evidence type="ECO:0000256" key="1">
    <source>
        <dbReference type="ARBA" id="ARBA00022801"/>
    </source>
</evidence>
<evidence type="ECO:0000256" key="2">
    <source>
        <dbReference type="SAM" id="MobiDB-lite"/>
    </source>
</evidence>
<dbReference type="GO" id="GO:0016787">
    <property type="term" value="F:hydrolase activity"/>
    <property type="evidence" value="ECO:0007669"/>
    <property type="project" value="UniProtKB-KW"/>
</dbReference>
<dbReference type="AlphaFoldDB" id="A0AA36J444"/>
<evidence type="ECO:0000313" key="4">
    <source>
        <dbReference type="EMBL" id="CAJ1398742.1"/>
    </source>
</evidence>
<evidence type="ECO:0000256" key="3">
    <source>
        <dbReference type="SAM" id="SignalP"/>
    </source>
</evidence>
<dbReference type="Proteomes" id="UP001178507">
    <property type="component" value="Unassembled WGS sequence"/>
</dbReference>
<feature type="region of interest" description="Disordered" evidence="2">
    <location>
        <begin position="713"/>
        <end position="747"/>
    </location>
</feature>
<protein>
    <submittedName>
        <fullName evidence="4">Uncharacterized protein</fullName>
    </submittedName>
</protein>
<organism evidence="4 5">
    <name type="scientific">Effrenium voratum</name>
    <dbReference type="NCBI Taxonomy" id="2562239"/>
    <lineage>
        <taxon>Eukaryota</taxon>
        <taxon>Sar</taxon>
        <taxon>Alveolata</taxon>
        <taxon>Dinophyceae</taxon>
        <taxon>Suessiales</taxon>
        <taxon>Symbiodiniaceae</taxon>
        <taxon>Effrenium</taxon>
    </lineage>
</organism>
<keyword evidence="1" id="KW-0378">Hydrolase</keyword>
<dbReference type="Gene3D" id="3.30.379.10">
    <property type="entry name" value="Chitobiase/beta-hexosaminidase domain 2-like"/>
    <property type="match status" value="1"/>
</dbReference>
<dbReference type="SUPFAM" id="SSF51445">
    <property type="entry name" value="(Trans)glycosidases"/>
    <property type="match status" value="1"/>
</dbReference>
<feature type="compositionally biased region" description="Basic and acidic residues" evidence="2">
    <location>
        <begin position="731"/>
        <end position="741"/>
    </location>
</feature>
<name>A0AA36J444_9DINO</name>
<evidence type="ECO:0000313" key="5">
    <source>
        <dbReference type="Proteomes" id="UP001178507"/>
    </source>
</evidence>
<dbReference type="InterPro" id="IPR029018">
    <property type="entry name" value="Hex-like_dom2"/>
</dbReference>
<sequence length="871" mass="96052">MERMIRLLFFNLGAAALGPTIRAHPSLWALQRIAEQHLGQFQENSSLLVALGAVPEARELVTKAEVERLAPDAFLLRSRNVAQQTVVACAGRSARAVGYAFFELLQLLGFGFLHPLLPVVPSALPELRVEVHETPRWEFRGTHYHTQHPLELTNLLNGYDGSGQTDCRQCWAKGLKAWQDYLDWMMAQKQNYIEWMLLADRHSSKTNFELSDERRERLRILVAAAHARGIEVGVDVPLSLKQQHALNLLPSPGRQSHNEEQVRARVRWLRSCGFDHLGTELGTTEFTRGLHAAEMVRLLNITQEELGPQKVLVKNHCSTNQYADGFTDPRPSHSGVLNFNYLNYFADPKIVSMPHTVQAYSLSDPAPTYGNADFSDLRNWTSFLLQQGRPVVFYPETAYWVNYDISVPLFLAPTYASDRVEDADSLDAMSGTVPLLGQLNFESGWQWGYWLANSAQALVAWRRESLQSAFLRLLRFMPQKPRVALAQLLVEFAAEQRRLLVKGLRRGGVQTPPAPGVGPGSATAMAYIQGSEGLSDFASLAARYLGEGAPQPDRVHFMELWREVPSSSLRLLQAIQGGSAVTDAFLGTDRLRWQRQSWFQEHLRPLLAETNATFAELARRFERIPAPGKAFQDLAVSARMLSLRCSQVLALYEYSAMCRGKETEFCQSRLTLSRSVLSAAQALAEERAEHMGLEALDRGDGGVCCIAWTPDGAESESGIRNPDPASGGAADRGRLLRRDQRPSGAGAGRWGWAMGALGAICDAVSAVEPPLACGARQVLGASDRTQVRSCKGHGHVVSGVATLSLSSQNSAWAHPFDPKCEGFAAPAEVVFHLSTSLGPIFFCTSVWSLPAPAPLCMCKAVSERGASCTVR</sequence>
<dbReference type="SUPFAM" id="SSF55545">
    <property type="entry name" value="beta-N-acetylhexosaminidase-like domain"/>
    <property type="match status" value="1"/>
</dbReference>
<dbReference type="InterPro" id="IPR017853">
    <property type="entry name" value="GH"/>
</dbReference>
<accession>A0AA36J444</accession>
<feature type="chain" id="PRO_5041199746" evidence="3">
    <location>
        <begin position="24"/>
        <end position="871"/>
    </location>
</feature>
<keyword evidence="5" id="KW-1185">Reference proteome</keyword>
<comment type="caution">
    <text evidence="4">The sequence shown here is derived from an EMBL/GenBank/DDBJ whole genome shotgun (WGS) entry which is preliminary data.</text>
</comment>